<evidence type="ECO:0000256" key="4">
    <source>
        <dbReference type="ARBA" id="ARBA00022960"/>
    </source>
</evidence>
<name>A0ABQ4A6H0_9ACTN</name>
<evidence type="ECO:0000256" key="2">
    <source>
        <dbReference type="ARBA" id="ARBA00022475"/>
    </source>
</evidence>
<dbReference type="PANTHER" id="PTHR47019:SF1">
    <property type="entry name" value="LIPID II FLIPPASE MURJ"/>
    <property type="match status" value="1"/>
</dbReference>
<keyword evidence="5" id="KW-0573">Peptidoglycan synthesis</keyword>
<keyword evidence="4" id="KW-0133">Cell shape</keyword>
<dbReference type="PANTHER" id="PTHR47019">
    <property type="entry name" value="LIPID II FLIPPASE MURJ"/>
    <property type="match status" value="1"/>
</dbReference>
<keyword evidence="10" id="KW-1185">Reference proteome</keyword>
<dbReference type="RefSeq" id="WP_239159719.1">
    <property type="nucleotide sequence ID" value="NZ_BOMN01000143.1"/>
</dbReference>
<evidence type="ECO:0000256" key="7">
    <source>
        <dbReference type="ARBA" id="ARBA00023136"/>
    </source>
</evidence>
<dbReference type="Pfam" id="PF03023">
    <property type="entry name" value="MurJ"/>
    <property type="match status" value="1"/>
</dbReference>
<evidence type="ECO:0000313" key="10">
    <source>
        <dbReference type="Proteomes" id="UP000603200"/>
    </source>
</evidence>
<comment type="caution">
    <text evidence="9">The sequence shown here is derived from an EMBL/GenBank/DDBJ whole genome shotgun (WGS) entry which is preliminary data.</text>
</comment>
<feature type="transmembrane region" description="Helical" evidence="8">
    <location>
        <begin position="257"/>
        <end position="280"/>
    </location>
</feature>
<evidence type="ECO:0000313" key="9">
    <source>
        <dbReference type="EMBL" id="GIE26429.1"/>
    </source>
</evidence>
<sequence length="544" mass="55095">MAARGRRAGPAPDSVTTATRSRAAGLAGAAAVITVLTILARIAGFGRTFVFLHTVGTGGLGNVYNAANTIPNIVFELVAGGALASLVVPLIAGRDREQVSEITSALLTWVLTLMVPLAVLVALLAGPIAGLLDVPVADQEVAARMLRVFAPQLPLYGIGIVLTGALQAHHRFAWPVIAPLLSSVTVMGAYLSYALVDGARSDIAGLTRPGELWLSAGTTAGVVVLALCLVIPLSRLKLRLRPSYRFPGDEGRQAVRLGWAGAVTVGAQQIMVLVVILLAADGPLTIYTAAQTVFLLPWAVLAVPLSTAVYPRLAASHAQQDENGYVVALSSTARTVVLLACLGAALLAAVAWPAAYLIGAQGAAPGIVGFAPGLLGYALFALLSRALYARGATIAAAAATAVGWAVAAVSAIVLCGVLAEPDQVAGLGAANAIGMSVIGLLLVLAVRRHAGPAALAGLSRVTTAGIAAALAAGAAGWAASQGLGRALGGTPAAGASLLQGMLGAVVVAVVFVAVVYPLDRRDLGPPVQRITRRVVQKITRRGRS</sequence>
<evidence type="ECO:0000256" key="8">
    <source>
        <dbReference type="SAM" id="Phobius"/>
    </source>
</evidence>
<accession>A0ABQ4A6H0</accession>
<keyword evidence="2" id="KW-1003">Cell membrane</keyword>
<organism evidence="9 10">
    <name type="scientific">Winogradskya humida</name>
    <dbReference type="NCBI Taxonomy" id="113566"/>
    <lineage>
        <taxon>Bacteria</taxon>
        <taxon>Bacillati</taxon>
        <taxon>Actinomycetota</taxon>
        <taxon>Actinomycetes</taxon>
        <taxon>Micromonosporales</taxon>
        <taxon>Micromonosporaceae</taxon>
        <taxon>Winogradskya</taxon>
    </lineage>
</organism>
<feature type="transmembrane region" description="Helical" evidence="8">
    <location>
        <begin position="458"/>
        <end position="477"/>
    </location>
</feature>
<feature type="transmembrane region" description="Helical" evidence="8">
    <location>
        <begin position="105"/>
        <end position="129"/>
    </location>
</feature>
<feature type="transmembrane region" description="Helical" evidence="8">
    <location>
        <begin position="425"/>
        <end position="446"/>
    </location>
</feature>
<keyword evidence="3 8" id="KW-0812">Transmembrane</keyword>
<feature type="transmembrane region" description="Helical" evidence="8">
    <location>
        <begin position="213"/>
        <end position="236"/>
    </location>
</feature>
<keyword evidence="6 8" id="KW-1133">Transmembrane helix</keyword>
<proteinExistence type="predicted"/>
<dbReference type="PRINTS" id="PR01806">
    <property type="entry name" value="VIRFACTRMVIN"/>
</dbReference>
<feature type="transmembrane region" description="Helical" evidence="8">
    <location>
        <begin position="395"/>
        <end position="419"/>
    </location>
</feature>
<dbReference type="InterPro" id="IPR004268">
    <property type="entry name" value="MurJ"/>
</dbReference>
<feature type="transmembrane region" description="Helical" evidence="8">
    <location>
        <begin position="364"/>
        <end position="383"/>
    </location>
</feature>
<dbReference type="EMBL" id="BOMN01000143">
    <property type="protein sequence ID" value="GIE26429.1"/>
    <property type="molecule type" value="Genomic_DNA"/>
</dbReference>
<evidence type="ECO:0000256" key="5">
    <source>
        <dbReference type="ARBA" id="ARBA00022984"/>
    </source>
</evidence>
<evidence type="ECO:0000256" key="6">
    <source>
        <dbReference type="ARBA" id="ARBA00022989"/>
    </source>
</evidence>
<feature type="transmembrane region" description="Helical" evidence="8">
    <location>
        <begin position="23"/>
        <end position="42"/>
    </location>
</feature>
<feature type="transmembrane region" description="Helical" evidence="8">
    <location>
        <begin position="173"/>
        <end position="193"/>
    </location>
</feature>
<comment type="subcellular location">
    <subcellularLocation>
        <location evidence="1">Cell membrane</location>
        <topology evidence="1">Multi-pass membrane protein</topology>
    </subcellularLocation>
</comment>
<dbReference type="Proteomes" id="UP000603200">
    <property type="component" value="Unassembled WGS sequence"/>
</dbReference>
<feature type="transmembrane region" description="Helical" evidence="8">
    <location>
        <begin position="497"/>
        <end position="518"/>
    </location>
</feature>
<feature type="transmembrane region" description="Helical" evidence="8">
    <location>
        <begin position="336"/>
        <end position="358"/>
    </location>
</feature>
<feature type="transmembrane region" description="Helical" evidence="8">
    <location>
        <begin position="149"/>
        <end position="166"/>
    </location>
</feature>
<dbReference type="InterPro" id="IPR051050">
    <property type="entry name" value="Lipid_II_flippase_MurJ/MviN"/>
</dbReference>
<evidence type="ECO:0000256" key="1">
    <source>
        <dbReference type="ARBA" id="ARBA00004651"/>
    </source>
</evidence>
<gene>
    <name evidence="9" type="ORF">Ahu01nite_095310</name>
</gene>
<keyword evidence="7 8" id="KW-0472">Membrane</keyword>
<reference evidence="9 10" key="1">
    <citation type="submission" date="2021-01" db="EMBL/GenBank/DDBJ databases">
        <title>Whole genome shotgun sequence of Actinoplanes humidus NBRC 14915.</title>
        <authorList>
            <person name="Komaki H."/>
            <person name="Tamura T."/>
        </authorList>
    </citation>
    <scope>NUCLEOTIDE SEQUENCE [LARGE SCALE GENOMIC DNA]</scope>
    <source>
        <strain evidence="9 10">NBRC 14915</strain>
    </source>
</reference>
<feature type="transmembrane region" description="Helical" evidence="8">
    <location>
        <begin position="286"/>
        <end position="310"/>
    </location>
</feature>
<evidence type="ECO:0000256" key="3">
    <source>
        <dbReference type="ARBA" id="ARBA00022692"/>
    </source>
</evidence>
<protein>
    <submittedName>
        <fullName evidence="9">Membrane protein</fullName>
    </submittedName>
</protein>
<feature type="transmembrane region" description="Helical" evidence="8">
    <location>
        <begin position="73"/>
        <end position="93"/>
    </location>
</feature>